<evidence type="ECO:0000259" key="6">
    <source>
        <dbReference type="PROSITE" id="PS51005"/>
    </source>
</evidence>
<dbReference type="PROSITE" id="PS51005">
    <property type="entry name" value="NAC"/>
    <property type="match status" value="1"/>
</dbReference>
<dbReference type="GO" id="GO:0006355">
    <property type="term" value="P:regulation of DNA-templated transcription"/>
    <property type="evidence" value="ECO:0007669"/>
    <property type="project" value="InterPro"/>
</dbReference>
<dbReference type="Gene3D" id="2.170.150.80">
    <property type="entry name" value="NAC domain"/>
    <property type="match status" value="1"/>
</dbReference>
<reference evidence="7 8" key="1">
    <citation type="submission" date="2020-10" db="EMBL/GenBank/DDBJ databases">
        <title>Plant Genome Project.</title>
        <authorList>
            <person name="Zhang R.-G."/>
        </authorList>
    </citation>
    <scope>NUCLEOTIDE SEQUENCE [LARGE SCALE GENOMIC DNA]</scope>
    <source>
        <strain evidence="7">FAFU-HL-1</strain>
        <tissue evidence="7">Leaf</tissue>
    </source>
</reference>
<dbReference type="GO" id="GO:0003677">
    <property type="term" value="F:DNA binding"/>
    <property type="evidence" value="ECO:0007669"/>
    <property type="project" value="UniProtKB-KW"/>
</dbReference>
<evidence type="ECO:0000256" key="3">
    <source>
        <dbReference type="ARBA" id="ARBA00023163"/>
    </source>
</evidence>
<dbReference type="Pfam" id="PF02365">
    <property type="entry name" value="NAM"/>
    <property type="match status" value="1"/>
</dbReference>
<dbReference type="InterPro" id="IPR003441">
    <property type="entry name" value="NAC-dom"/>
</dbReference>
<dbReference type="InterPro" id="IPR036093">
    <property type="entry name" value="NAC_dom_sf"/>
</dbReference>
<comment type="caution">
    <text evidence="7">The sequence shown here is derived from an EMBL/GenBank/DDBJ whole genome shotgun (WGS) entry which is preliminary data.</text>
</comment>
<dbReference type="Proteomes" id="UP000657918">
    <property type="component" value="Unassembled WGS sequence"/>
</dbReference>
<dbReference type="EMBL" id="JADGMS010000014">
    <property type="protein sequence ID" value="KAF9669609.1"/>
    <property type="molecule type" value="Genomic_DNA"/>
</dbReference>
<feature type="region of interest" description="Disordered" evidence="5">
    <location>
        <begin position="1"/>
        <end position="23"/>
    </location>
</feature>
<keyword evidence="3" id="KW-0804">Transcription</keyword>
<dbReference type="PANTHER" id="PTHR31719:SF43">
    <property type="entry name" value="NAC TRANSCRIPTION FACTOR 56"/>
    <property type="match status" value="1"/>
</dbReference>
<name>A0A835JJH9_9ROSI</name>
<evidence type="ECO:0000256" key="2">
    <source>
        <dbReference type="ARBA" id="ARBA00023125"/>
    </source>
</evidence>
<dbReference type="SUPFAM" id="SSF101941">
    <property type="entry name" value="NAC domain"/>
    <property type="match status" value="1"/>
</dbReference>
<dbReference type="AlphaFoldDB" id="A0A835JJH9"/>
<dbReference type="OrthoDB" id="774757at2759"/>
<dbReference type="PANTHER" id="PTHR31719">
    <property type="entry name" value="NAC TRANSCRIPTION FACTOR 56"/>
    <property type="match status" value="1"/>
</dbReference>
<protein>
    <recommendedName>
        <fullName evidence="6">NAC domain-containing protein</fullName>
    </recommendedName>
</protein>
<evidence type="ECO:0000256" key="5">
    <source>
        <dbReference type="SAM" id="MobiDB-lite"/>
    </source>
</evidence>
<proteinExistence type="predicted"/>
<evidence type="ECO:0000256" key="1">
    <source>
        <dbReference type="ARBA" id="ARBA00023015"/>
    </source>
</evidence>
<organism evidence="7 8">
    <name type="scientific">Salix dunnii</name>
    <dbReference type="NCBI Taxonomy" id="1413687"/>
    <lineage>
        <taxon>Eukaryota</taxon>
        <taxon>Viridiplantae</taxon>
        <taxon>Streptophyta</taxon>
        <taxon>Embryophyta</taxon>
        <taxon>Tracheophyta</taxon>
        <taxon>Spermatophyta</taxon>
        <taxon>Magnoliopsida</taxon>
        <taxon>eudicotyledons</taxon>
        <taxon>Gunneridae</taxon>
        <taxon>Pentapetalae</taxon>
        <taxon>rosids</taxon>
        <taxon>fabids</taxon>
        <taxon>Malpighiales</taxon>
        <taxon>Salicaceae</taxon>
        <taxon>Saliceae</taxon>
        <taxon>Salix</taxon>
    </lineage>
</organism>
<evidence type="ECO:0000313" key="8">
    <source>
        <dbReference type="Proteomes" id="UP000657918"/>
    </source>
</evidence>
<evidence type="ECO:0000313" key="7">
    <source>
        <dbReference type="EMBL" id="KAF9669609.1"/>
    </source>
</evidence>
<sequence length="368" mass="41676">MSLHSSIVPPNPETLTPHELPHGYRFRPNDEELVRFYLYPKITNPNLFTTIHTPIRDTHIFGDQAKEPWQIWKSFPKRHGEDLFFFTQLTKKGRTFVRKISRGPGTWHQVFKDPPFSLSIDPDCNVSVITKHFTYRNPKSDQNGSWIMFEYSLPSLSEQTVLCRLRKKEVHSTETVQTTTTATTKKRKRDAESEIADDATITMSQNPRMDELDQQQQIMGLYVAVENQQQHLELEPVFDNMAEFDRVQCFSFENVQDLEDYLMADDSDITSTSNVAPAPIVCAFNPIENLQSIEVEGVENDGESASTEDDNFCFDIIDFSGGYDEADGVLASQATPNLDGSCTSDAVDNGLEHGVCDSILHGWSGSFS</sequence>
<keyword evidence="8" id="KW-1185">Reference proteome</keyword>
<evidence type="ECO:0000256" key="4">
    <source>
        <dbReference type="ARBA" id="ARBA00023242"/>
    </source>
</evidence>
<feature type="domain" description="NAC" evidence="6">
    <location>
        <begin position="20"/>
        <end position="168"/>
    </location>
</feature>
<keyword evidence="4" id="KW-0539">Nucleus</keyword>
<keyword evidence="1" id="KW-0805">Transcription regulation</keyword>
<keyword evidence="2" id="KW-0238">DNA-binding</keyword>
<gene>
    <name evidence="7" type="ORF">SADUNF_Sadunf14G0125200</name>
</gene>
<accession>A0A835JJH9</accession>